<dbReference type="CDD" id="cd05233">
    <property type="entry name" value="SDR_c"/>
    <property type="match status" value="1"/>
</dbReference>
<dbReference type="InterPro" id="IPR023985">
    <property type="entry name" value="SDR_subfam_1"/>
</dbReference>
<evidence type="ECO:0000313" key="5">
    <source>
        <dbReference type="EMBL" id="BDZ39320.1"/>
    </source>
</evidence>
<dbReference type="Gene3D" id="3.40.50.720">
    <property type="entry name" value="NAD(P)-binding Rossmann-like Domain"/>
    <property type="match status" value="1"/>
</dbReference>
<keyword evidence="6" id="KW-1185">Reference proteome</keyword>
<dbReference type="InterPro" id="IPR036291">
    <property type="entry name" value="NAD(P)-bd_dom_sf"/>
</dbReference>
<dbReference type="NCBIfam" id="TIGR03971">
    <property type="entry name" value="SDR_subfam_1"/>
    <property type="match status" value="1"/>
</dbReference>
<keyword evidence="3" id="KW-0520">NAD</keyword>
<protein>
    <submittedName>
        <fullName evidence="5">Short-chain dehydrogenase/reductase</fullName>
    </submittedName>
</protein>
<dbReference type="RefSeq" id="WP_286299362.1">
    <property type="nucleotide sequence ID" value="NZ_AP027728.1"/>
</dbReference>
<evidence type="ECO:0000313" key="6">
    <source>
        <dbReference type="Proteomes" id="UP001321543"/>
    </source>
</evidence>
<dbReference type="EMBL" id="AP027728">
    <property type="protein sequence ID" value="BDZ39320.1"/>
    <property type="molecule type" value="Genomic_DNA"/>
</dbReference>
<dbReference type="SUPFAM" id="SSF51735">
    <property type="entry name" value="NAD(P)-binding Rossmann-fold domains"/>
    <property type="match status" value="1"/>
</dbReference>
<dbReference type="NCBIfam" id="NF009467">
    <property type="entry name" value="PRK12826.1-3"/>
    <property type="match status" value="1"/>
</dbReference>
<dbReference type="PRINTS" id="PR00081">
    <property type="entry name" value="GDHRDH"/>
</dbReference>
<dbReference type="InterPro" id="IPR020904">
    <property type="entry name" value="Sc_DH/Rdtase_CS"/>
</dbReference>
<name>A0ABN6X3H3_9MICO</name>
<dbReference type="PANTHER" id="PTHR42760:SF133">
    <property type="entry name" value="3-OXOACYL-[ACYL-CARRIER-PROTEIN] REDUCTASE"/>
    <property type="match status" value="1"/>
</dbReference>
<evidence type="ECO:0000256" key="4">
    <source>
        <dbReference type="RuleBase" id="RU000363"/>
    </source>
</evidence>
<dbReference type="Proteomes" id="UP001321543">
    <property type="component" value="Chromosome"/>
</dbReference>
<dbReference type="InterPro" id="IPR002347">
    <property type="entry name" value="SDR_fam"/>
</dbReference>
<keyword evidence="2" id="KW-0560">Oxidoreductase</keyword>
<accession>A0ABN6X3H3</accession>
<gene>
    <name evidence="5" type="ORF">GCM10025863_19340</name>
</gene>
<dbReference type="Pfam" id="PF00106">
    <property type="entry name" value="adh_short"/>
    <property type="match status" value="1"/>
</dbReference>
<evidence type="ECO:0000256" key="2">
    <source>
        <dbReference type="ARBA" id="ARBA00023002"/>
    </source>
</evidence>
<evidence type="ECO:0000256" key="1">
    <source>
        <dbReference type="ARBA" id="ARBA00006484"/>
    </source>
</evidence>
<evidence type="ECO:0000256" key="3">
    <source>
        <dbReference type="ARBA" id="ARBA00023027"/>
    </source>
</evidence>
<dbReference type="PANTHER" id="PTHR42760">
    <property type="entry name" value="SHORT-CHAIN DEHYDROGENASES/REDUCTASES FAMILY MEMBER"/>
    <property type="match status" value="1"/>
</dbReference>
<dbReference type="PRINTS" id="PR00080">
    <property type="entry name" value="SDRFAMILY"/>
</dbReference>
<proteinExistence type="inferred from homology"/>
<reference evidence="6" key="1">
    <citation type="journal article" date="2019" name="Int. J. Syst. Evol. Microbiol.">
        <title>The Global Catalogue of Microorganisms (GCM) 10K type strain sequencing project: providing services to taxonomists for standard genome sequencing and annotation.</title>
        <authorList>
            <consortium name="The Broad Institute Genomics Platform"/>
            <consortium name="The Broad Institute Genome Sequencing Center for Infectious Disease"/>
            <person name="Wu L."/>
            <person name="Ma J."/>
        </authorList>
    </citation>
    <scope>NUCLEOTIDE SEQUENCE [LARGE SCALE GENOMIC DNA]</scope>
    <source>
        <strain evidence="6">NBRC 106310</strain>
    </source>
</reference>
<comment type="similarity">
    <text evidence="1 4">Belongs to the short-chain dehydrogenases/reductases (SDR) family.</text>
</comment>
<dbReference type="PROSITE" id="PS00061">
    <property type="entry name" value="ADH_SHORT"/>
    <property type="match status" value="1"/>
</dbReference>
<sequence length="276" mass="28724">MNARLEGKTALITGAAHGQGRAHAIRLASEGADIIALDLAGQKLNVAYPLGTNEELEETARLVRELGRKAHTAQADIRDREALARVADETAEEFPHLDILVANAGMGAYGRVLETPIEVWDQVMGVNLTGTFNTIQAFAPRMVEAKRGGSIIIISSVSGIKGLPFTGAYAASKHGVQGLAAVAAQELAEHGIRVNTINPGPVATPLTTDKTGPALLQGEGADAKLFAGSFTPMLPMPVSGFLAPEEISAAVAWLASDDSKYVTGLAVPVDAGVMAR</sequence>
<organism evidence="5 6">
    <name type="scientific">Microbacterium suwonense</name>
    <dbReference type="NCBI Taxonomy" id="683047"/>
    <lineage>
        <taxon>Bacteria</taxon>
        <taxon>Bacillati</taxon>
        <taxon>Actinomycetota</taxon>
        <taxon>Actinomycetes</taxon>
        <taxon>Micrococcales</taxon>
        <taxon>Microbacteriaceae</taxon>
        <taxon>Microbacterium</taxon>
    </lineage>
</organism>